<dbReference type="EMBL" id="JBFOCI010000001">
    <property type="protein sequence ID" value="MEW9805311.1"/>
    <property type="molecule type" value="Genomic_DNA"/>
</dbReference>
<evidence type="ECO:0000256" key="1">
    <source>
        <dbReference type="ARBA" id="ARBA00004429"/>
    </source>
</evidence>
<evidence type="ECO:0000256" key="10">
    <source>
        <dbReference type="ARBA" id="ARBA00023136"/>
    </source>
</evidence>
<feature type="transmembrane region" description="Helical" evidence="13">
    <location>
        <begin position="201"/>
        <end position="222"/>
    </location>
</feature>
<feature type="transmembrane region" description="Helical" evidence="13">
    <location>
        <begin position="280"/>
        <end position="304"/>
    </location>
</feature>
<sequence>MSSEAAAPNAFTNGPLGAIFAKTALPIIFVMSMNGLLAVVDAVYLGIFVGPDALGAVTLMFPLYMLIVALATLVASGMSSLLARHLGGGRHDEARAVFAGAHGLALSLSLCLVLLFLIFGRQVTLLAAGGSAPMAEMGHVYLGITVLFSPVLFVLAVNSDALRNEGRVGFMAAMSLLVSLANICFNFVLIALLGLGVAGSAYGTVLAQALAFAIILTFRLHGRTELRPGALLQHGYLSAWKRILALGAPQSLNFIGLALGSAAIIAALQLVDTGTYATTVSAYGIITRVMTFTFLPLLGLSHALQSITGNNYGANLWHRSDGSLRLGVTIALVYCLAAEIALICLARPIGFLFVEDAEVVAEVARIMPFMVALFFVAGPLIMIATYFQAIGDAGRAAILGLSKPYLFAIPLTFLLPLALGETGIWMAGPIAEILLATLTIVVLRQTAKSEELRWGLFKAGGRLEVPNTLST</sequence>
<gene>
    <name evidence="14" type="ORF">ABUE31_04845</name>
</gene>
<dbReference type="Pfam" id="PF01554">
    <property type="entry name" value="MatE"/>
    <property type="match status" value="2"/>
</dbReference>
<feature type="transmembrane region" description="Helical" evidence="13">
    <location>
        <begin position="424"/>
        <end position="443"/>
    </location>
</feature>
<evidence type="ECO:0000256" key="5">
    <source>
        <dbReference type="ARBA" id="ARBA00022449"/>
    </source>
</evidence>
<feature type="transmembrane region" description="Helical" evidence="13">
    <location>
        <begin position="324"/>
        <end position="354"/>
    </location>
</feature>
<evidence type="ECO:0000256" key="3">
    <source>
        <dbReference type="ARBA" id="ARBA00022106"/>
    </source>
</evidence>
<keyword evidence="9" id="KW-0406">Ion transport</keyword>
<evidence type="ECO:0000256" key="8">
    <source>
        <dbReference type="ARBA" id="ARBA00022989"/>
    </source>
</evidence>
<feature type="transmembrane region" description="Helical" evidence="13">
    <location>
        <begin position="170"/>
        <end position="195"/>
    </location>
</feature>
<keyword evidence="5" id="KW-0050">Antiport</keyword>
<dbReference type="RefSeq" id="WP_367722352.1">
    <property type="nucleotide sequence ID" value="NZ_JBFOCH010000097.1"/>
</dbReference>
<feature type="transmembrane region" description="Helical" evidence="13">
    <location>
        <begin position="366"/>
        <end position="389"/>
    </location>
</feature>
<dbReference type="Proteomes" id="UP001556196">
    <property type="component" value="Unassembled WGS sequence"/>
</dbReference>
<evidence type="ECO:0000256" key="9">
    <source>
        <dbReference type="ARBA" id="ARBA00023065"/>
    </source>
</evidence>
<keyword evidence="6" id="KW-1003">Cell membrane</keyword>
<evidence type="ECO:0000313" key="15">
    <source>
        <dbReference type="Proteomes" id="UP001556196"/>
    </source>
</evidence>
<feature type="transmembrane region" description="Helical" evidence="13">
    <location>
        <begin position="96"/>
        <end position="119"/>
    </location>
</feature>
<dbReference type="InterPro" id="IPR050222">
    <property type="entry name" value="MATE_MdtK"/>
</dbReference>
<evidence type="ECO:0000256" key="6">
    <source>
        <dbReference type="ARBA" id="ARBA00022475"/>
    </source>
</evidence>
<evidence type="ECO:0000256" key="2">
    <source>
        <dbReference type="ARBA" id="ARBA00008417"/>
    </source>
</evidence>
<feature type="transmembrane region" description="Helical" evidence="13">
    <location>
        <begin position="243"/>
        <end position="268"/>
    </location>
</feature>
<dbReference type="PIRSF" id="PIRSF006603">
    <property type="entry name" value="DinF"/>
    <property type="match status" value="1"/>
</dbReference>
<feature type="transmembrane region" description="Helical" evidence="13">
    <location>
        <begin position="396"/>
        <end position="418"/>
    </location>
</feature>
<evidence type="ECO:0000256" key="13">
    <source>
        <dbReference type="SAM" id="Phobius"/>
    </source>
</evidence>
<keyword evidence="15" id="KW-1185">Reference proteome</keyword>
<comment type="caution">
    <text evidence="14">The sequence shown here is derived from an EMBL/GenBank/DDBJ whole genome shotgun (WGS) entry which is preliminary data.</text>
</comment>
<keyword evidence="7 13" id="KW-0812">Transmembrane</keyword>
<dbReference type="CDD" id="cd13143">
    <property type="entry name" value="MATE_MepA_like"/>
    <property type="match status" value="1"/>
</dbReference>
<dbReference type="InterPro" id="IPR048279">
    <property type="entry name" value="MdtK-like"/>
</dbReference>
<evidence type="ECO:0000313" key="14">
    <source>
        <dbReference type="EMBL" id="MEW9805311.1"/>
    </source>
</evidence>
<dbReference type="InterPro" id="IPR002528">
    <property type="entry name" value="MATE_fam"/>
</dbReference>
<proteinExistence type="inferred from homology"/>
<dbReference type="PANTHER" id="PTHR43298">
    <property type="entry name" value="MULTIDRUG RESISTANCE PROTEIN NORM-RELATED"/>
    <property type="match status" value="1"/>
</dbReference>
<keyword evidence="11" id="KW-0046">Antibiotic resistance</keyword>
<evidence type="ECO:0000256" key="12">
    <source>
        <dbReference type="ARBA" id="ARBA00031636"/>
    </source>
</evidence>
<accession>A0ABV3QW57</accession>
<protein>
    <recommendedName>
        <fullName evidence="3">Multidrug export protein MepA</fullName>
    </recommendedName>
    <alternativeName>
        <fullName evidence="12">Multidrug-efflux transporter</fullName>
    </alternativeName>
</protein>
<comment type="subcellular location">
    <subcellularLocation>
        <location evidence="1">Cell inner membrane</location>
        <topology evidence="1">Multi-pass membrane protein</topology>
    </subcellularLocation>
</comment>
<evidence type="ECO:0000256" key="11">
    <source>
        <dbReference type="ARBA" id="ARBA00023251"/>
    </source>
</evidence>
<keyword evidence="4" id="KW-0813">Transport</keyword>
<reference evidence="14 15" key="1">
    <citation type="submission" date="2024-06" db="EMBL/GenBank/DDBJ databases">
        <authorList>
            <person name="Tuo L."/>
        </authorList>
    </citation>
    <scope>NUCLEOTIDE SEQUENCE [LARGE SCALE GENOMIC DNA]</scope>
    <source>
        <strain evidence="14 15">ZMM04-5</strain>
    </source>
</reference>
<dbReference type="PANTHER" id="PTHR43298:SF2">
    <property type="entry name" value="FMN_FAD EXPORTER YEEO-RELATED"/>
    <property type="match status" value="1"/>
</dbReference>
<feature type="transmembrane region" description="Helical" evidence="13">
    <location>
        <begin position="139"/>
        <end position="158"/>
    </location>
</feature>
<name>A0ABV3QW57_9HYPH</name>
<dbReference type="NCBIfam" id="TIGR00797">
    <property type="entry name" value="matE"/>
    <property type="match status" value="1"/>
</dbReference>
<keyword evidence="10 13" id="KW-0472">Membrane</keyword>
<evidence type="ECO:0000256" key="4">
    <source>
        <dbReference type="ARBA" id="ARBA00022448"/>
    </source>
</evidence>
<keyword evidence="8 13" id="KW-1133">Transmembrane helix</keyword>
<comment type="similarity">
    <text evidence="2">Belongs to the multi antimicrobial extrusion (MATE) (TC 2.A.66.1) family. MepA subfamily.</text>
</comment>
<dbReference type="InterPro" id="IPR045070">
    <property type="entry name" value="MATE_MepA-like"/>
</dbReference>
<feature type="transmembrane region" description="Helical" evidence="13">
    <location>
        <begin position="24"/>
        <end position="47"/>
    </location>
</feature>
<evidence type="ECO:0000256" key="7">
    <source>
        <dbReference type="ARBA" id="ARBA00022692"/>
    </source>
</evidence>
<organism evidence="14 15">
    <name type="scientific">Mesorhizobium marinum</name>
    <dbReference type="NCBI Taxonomy" id="3228790"/>
    <lineage>
        <taxon>Bacteria</taxon>
        <taxon>Pseudomonadati</taxon>
        <taxon>Pseudomonadota</taxon>
        <taxon>Alphaproteobacteria</taxon>
        <taxon>Hyphomicrobiales</taxon>
        <taxon>Phyllobacteriaceae</taxon>
        <taxon>Mesorhizobium</taxon>
    </lineage>
</organism>
<feature type="transmembrane region" description="Helical" evidence="13">
    <location>
        <begin position="53"/>
        <end position="75"/>
    </location>
</feature>